<feature type="compositionally biased region" description="Polar residues" evidence="1">
    <location>
        <begin position="180"/>
        <end position="197"/>
    </location>
</feature>
<dbReference type="Proteomes" id="UP000001364">
    <property type="component" value="Chromosome"/>
</dbReference>
<dbReference type="SMR" id="A0A0H3CE40"/>
<dbReference type="PATRIC" id="fig|565050.3.peg.3623"/>
<keyword evidence="2" id="KW-0812">Transmembrane</keyword>
<keyword evidence="2" id="KW-0472">Membrane</keyword>
<dbReference type="EMBL" id="CP001340">
    <property type="protein sequence ID" value="ACL97181.3"/>
    <property type="molecule type" value="Genomic_DNA"/>
</dbReference>
<organism evidence="3 4">
    <name type="scientific">Caulobacter vibrioides (strain NA1000 / CB15N)</name>
    <name type="common">Caulobacter crescentus</name>
    <dbReference type="NCBI Taxonomy" id="565050"/>
    <lineage>
        <taxon>Bacteria</taxon>
        <taxon>Pseudomonadati</taxon>
        <taxon>Pseudomonadota</taxon>
        <taxon>Alphaproteobacteria</taxon>
        <taxon>Caulobacterales</taxon>
        <taxon>Caulobacteraceae</taxon>
        <taxon>Caulobacter</taxon>
    </lineage>
</organism>
<evidence type="ECO:0000256" key="1">
    <source>
        <dbReference type="SAM" id="MobiDB-lite"/>
    </source>
</evidence>
<dbReference type="Pfam" id="PF06835">
    <property type="entry name" value="LptC"/>
    <property type="match status" value="1"/>
</dbReference>
<dbReference type="HOGENOM" id="CLU_080694_2_0_5"/>
<feature type="transmembrane region" description="Helical" evidence="2">
    <location>
        <begin position="42"/>
        <end position="64"/>
    </location>
</feature>
<reference evidence="3 4" key="1">
    <citation type="journal article" date="2010" name="J. Bacteriol.">
        <title>The genetic basis of laboratory adaptation in Caulobacter crescentus.</title>
        <authorList>
            <person name="Marks M.E."/>
            <person name="Castro-Rojas C.M."/>
            <person name="Teiling C."/>
            <person name="Du L."/>
            <person name="Kapatral V."/>
            <person name="Walunas T.L."/>
            <person name="Crosson S."/>
        </authorList>
    </citation>
    <scope>NUCLEOTIDE SEQUENCE [LARGE SCALE GENOMIC DNA]</scope>
    <source>
        <strain evidence="4">NA1000 / CB15N</strain>
    </source>
</reference>
<dbReference type="KEGG" id="ccs:CCNA_03716"/>
<keyword evidence="2" id="KW-1133">Transmembrane helix</keyword>
<feature type="region of interest" description="Disordered" evidence="1">
    <location>
        <begin position="174"/>
        <end position="197"/>
    </location>
</feature>
<dbReference type="AlphaFoldDB" id="A0A0H3CE40"/>
<name>A0A0H3CE40_CAUVN</name>
<protein>
    <submittedName>
        <fullName evidence="3">LptC-related lipopolysaccharide assembly protein</fullName>
    </submittedName>
</protein>
<keyword evidence="4" id="KW-1185">Reference proteome</keyword>
<proteinExistence type="predicted"/>
<evidence type="ECO:0000313" key="4">
    <source>
        <dbReference type="Proteomes" id="UP000001364"/>
    </source>
</evidence>
<dbReference type="RefSeq" id="WP_010921429.1">
    <property type="nucleotide sequence ID" value="NC_011916.1"/>
</dbReference>
<evidence type="ECO:0000313" key="3">
    <source>
        <dbReference type="EMBL" id="ACL97181.3"/>
    </source>
</evidence>
<gene>
    <name evidence="3" type="ordered locus">CCNA_03716</name>
</gene>
<sequence>MGGDGHLRPQLKDLMQPAAVMTGRSMSADLARWRRRSRRVRAARLVLPAAIGVLLLAVIAQVGWRTYLAASRAPAEARTEIRLITPRFYGQSTDGRSFMITARSAIRDDVDPRRIILEEPALTLDLGSPTPTRMTAKHGVYRQDTFGLNLKDDVRLDDGEGYRFASEESFVDTRTGDVSGESTMNGEGPSGQVQSSAYSVYDKGDRIVFRGGVRARFEQQ</sequence>
<dbReference type="RefSeq" id="YP_002519089.3">
    <property type="nucleotide sequence ID" value="NC_011916.1"/>
</dbReference>
<accession>A0A0H3CE40</accession>
<dbReference type="InterPro" id="IPR010664">
    <property type="entry name" value="LipoPS_assembly_LptC-rel"/>
</dbReference>
<dbReference type="GeneID" id="7331911"/>
<dbReference type="OrthoDB" id="7202252at2"/>
<evidence type="ECO:0000256" key="2">
    <source>
        <dbReference type="SAM" id="Phobius"/>
    </source>
</evidence>